<evidence type="ECO:0000313" key="2">
    <source>
        <dbReference type="Proteomes" id="UP001055811"/>
    </source>
</evidence>
<reference evidence="2" key="1">
    <citation type="journal article" date="2022" name="Mol. Ecol. Resour.">
        <title>The genomes of chicory, endive, great burdock and yacon provide insights into Asteraceae palaeo-polyploidization history and plant inulin production.</title>
        <authorList>
            <person name="Fan W."/>
            <person name="Wang S."/>
            <person name="Wang H."/>
            <person name="Wang A."/>
            <person name="Jiang F."/>
            <person name="Liu H."/>
            <person name="Zhao H."/>
            <person name="Xu D."/>
            <person name="Zhang Y."/>
        </authorList>
    </citation>
    <scope>NUCLEOTIDE SEQUENCE [LARGE SCALE GENOMIC DNA]</scope>
    <source>
        <strain evidence="2">cv. Punajuju</strain>
    </source>
</reference>
<comment type="caution">
    <text evidence="1">The sequence shown here is derived from an EMBL/GenBank/DDBJ whole genome shotgun (WGS) entry which is preliminary data.</text>
</comment>
<organism evidence="1 2">
    <name type="scientific">Cichorium intybus</name>
    <name type="common">Chicory</name>
    <dbReference type="NCBI Taxonomy" id="13427"/>
    <lineage>
        <taxon>Eukaryota</taxon>
        <taxon>Viridiplantae</taxon>
        <taxon>Streptophyta</taxon>
        <taxon>Embryophyta</taxon>
        <taxon>Tracheophyta</taxon>
        <taxon>Spermatophyta</taxon>
        <taxon>Magnoliopsida</taxon>
        <taxon>eudicotyledons</taxon>
        <taxon>Gunneridae</taxon>
        <taxon>Pentapetalae</taxon>
        <taxon>asterids</taxon>
        <taxon>campanulids</taxon>
        <taxon>Asterales</taxon>
        <taxon>Asteraceae</taxon>
        <taxon>Cichorioideae</taxon>
        <taxon>Cichorieae</taxon>
        <taxon>Cichoriinae</taxon>
        <taxon>Cichorium</taxon>
    </lineage>
</organism>
<dbReference type="EMBL" id="CM042013">
    <property type="protein sequence ID" value="KAI3739143.1"/>
    <property type="molecule type" value="Genomic_DNA"/>
</dbReference>
<evidence type="ECO:0000313" key="1">
    <source>
        <dbReference type="EMBL" id="KAI3739143.1"/>
    </source>
</evidence>
<gene>
    <name evidence="1" type="ORF">L2E82_29539</name>
</gene>
<accession>A0ACB9CYA9</accession>
<dbReference type="Proteomes" id="UP001055811">
    <property type="component" value="Linkage Group LG05"/>
</dbReference>
<reference evidence="1 2" key="2">
    <citation type="journal article" date="2022" name="Mol. Ecol. Resour.">
        <title>The genomes of chicory, endive, great burdock and yacon provide insights into Asteraceae paleo-polyploidization history and plant inulin production.</title>
        <authorList>
            <person name="Fan W."/>
            <person name="Wang S."/>
            <person name="Wang H."/>
            <person name="Wang A."/>
            <person name="Jiang F."/>
            <person name="Liu H."/>
            <person name="Zhao H."/>
            <person name="Xu D."/>
            <person name="Zhang Y."/>
        </authorList>
    </citation>
    <scope>NUCLEOTIDE SEQUENCE [LARGE SCALE GENOMIC DNA]</scope>
    <source>
        <strain evidence="2">cv. Punajuju</strain>
        <tissue evidence="1">Leaves</tissue>
    </source>
</reference>
<proteinExistence type="predicted"/>
<keyword evidence="2" id="KW-1185">Reference proteome</keyword>
<protein>
    <submittedName>
        <fullName evidence="1">Uncharacterized protein</fullName>
    </submittedName>
</protein>
<name>A0ACB9CYA9_CICIN</name>
<sequence>MINGRGTHGVTPGVCRMLLNPRRVLEWSASCKASDQSVSVRSVHTDGPSFRFLRCPDDGPSSLQYTDTGKESV</sequence>